<dbReference type="InterPro" id="IPR029498">
    <property type="entry name" value="HeLo_dom"/>
</dbReference>
<proteinExistence type="predicted"/>
<dbReference type="InterPro" id="IPR038305">
    <property type="entry name" value="HeLo_sf"/>
</dbReference>
<dbReference type="Pfam" id="PF14479">
    <property type="entry name" value="HeLo"/>
    <property type="match status" value="1"/>
</dbReference>
<dbReference type="Gene3D" id="1.20.120.1020">
    <property type="entry name" value="Prion-inhibition and propagation, HeLo domain"/>
    <property type="match status" value="1"/>
</dbReference>
<accession>A0A6A6US68</accession>
<feature type="region of interest" description="Disordered" evidence="1">
    <location>
        <begin position="266"/>
        <end position="300"/>
    </location>
</feature>
<keyword evidence="4" id="KW-1185">Reference proteome</keyword>
<dbReference type="EMBL" id="MU004231">
    <property type="protein sequence ID" value="KAF2673774.1"/>
    <property type="molecule type" value="Genomic_DNA"/>
</dbReference>
<feature type="region of interest" description="Disordered" evidence="1">
    <location>
        <begin position="321"/>
        <end position="354"/>
    </location>
</feature>
<evidence type="ECO:0000256" key="1">
    <source>
        <dbReference type="SAM" id="MobiDB-lite"/>
    </source>
</evidence>
<evidence type="ECO:0000259" key="2">
    <source>
        <dbReference type="Pfam" id="PF14479"/>
    </source>
</evidence>
<reference evidence="3" key="1">
    <citation type="journal article" date="2020" name="Stud. Mycol.">
        <title>101 Dothideomycetes genomes: a test case for predicting lifestyles and emergence of pathogens.</title>
        <authorList>
            <person name="Haridas S."/>
            <person name="Albert R."/>
            <person name="Binder M."/>
            <person name="Bloem J."/>
            <person name="Labutti K."/>
            <person name="Salamov A."/>
            <person name="Andreopoulos B."/>
            <person name="Baker S."/>
            <person name="Barry K."/>
            <person name="Bills G."/>
            <person name="Bluhm B."/>
            <person name="Cannon C."/>
            <person name="Castanera R."/>
            <person name="Culley D."/>
            <person name="Daum C."/>
            <person name="Ezra D."/>
            <person name="Gonzalez J."/>
            <person name="Henrissat B."/>
            <person name="Kuo A."/>
            <person name="Liang C."/>
            <person name="Lipzen A."/>
            <person name="Lutzoni F."/>
            <person name="Magnuson J."/>
            <person name="Mondo S."/>
            <person name="Nolan M."/>
            <person name="Ohm R."/>
            <person name="Pangilinan J."/>
            <person name="Park H.-J."/>
            <person name="Ramirez L."/>
            <person name="Alfaro M."/>
            <person name="Sun H."/>
            <person name="Tritt A."/>
            <person name="Yoshinaga Y."/>
            <person name="Zwiers L.-H."/>
            <person name="Turgeon B."/>
            <person name="Goodwin S."/>
            <person name="Spatafora J."/>
            <person name="Crous P."/>
            <person name="Grigoriev I."/>
        </authorList>
    </citation>
    <scope>NUCLEOTIDE SEQUENCE</scope>
    <source>
        <strain evidence="3">CBS 115976</strain>
    </source>
</reference>
<evidence type="ECO:0000313" key="4">
    <source>
        <dbReference type="Proteomes" id="UP000799302"/>
    </source>
</evidence>
<dbReference type="AlphaFoldDB" id="A0A6A6US68"/>
<organism evidence="3 4">
    <name type="scientific">Microthyrium microscopicum</name>
    <dbReference type="NCBI Taxonomy" id="703497"/>
    <lineage>
        <taxon>Eukaryota</taxon>
        <taxon>Fungi</taxon>
        <taxon>Dikarya</taxon>
        <taxon>Ascomycota</taxon>
        <taxon>Pezizomycotina</taxon>
        <taxon>Dothideomycetes</taxon>
        <taxon>Dothideomycetes incertae sedis</taxon>
        <taxon>Microthyriales</taxon>
        <taxon>Microthyriaceae</taxon>
        <taxon>Microthyrium</taxon>
    </lineage>
</organism>
<protein>
    <recommendedName>
        <fullName evidence="2">Prion-inhibition and propagation HeLo domain-containing protein</fullName>
    </recommendedName>
</protein>
<dbReference type="OrthoDB" id="20872at2759"/>
<evidence type="ECO:0000313" key="3">
    <source>
        <dbReference type="EMBL" id="KAF2673774.1"/>
    </source>
</evidence>
<name>A0A6A6US68_9PEZI</name>
<feature type="domain" description="Prion-inhibition and propagation HeLo" evidence="2">
    <location>
        <begin position="15"/>
        <end position="196"/>
    </location>
</feature>
<feature type="compositionally biased region" description="Polar residues" evidence="1">
    <location>
        <begin position="277"/>
        <end position="291"/>
    </location>
</feature>
<dbReference type="Proteomes" id="UP000799302">
    <property type="component" value="Unassembled WGS sequence"/>
</dbReference>
<gene>
    <name evidence="3" type="ORF">BT63DRAFT_166432</name>
</gene>
<sequence>MKETPNNKSNNALQMAHLFGDCIESFGTFHQGKKEWDRPQKLLLTKLGIQQARLLAWGQFVGICAEDDFRDSRIDDETNRIRIETALKQITHGPSSLDKESLSHTYGLSPSKKIINSPEPALDSTRLEAFREQYLSLVRSHTKVATNHHWIITDNVKFQDYINKVRGCVDDVIEAMDNNDRINRAVQYDIKAMGWHPVFDRNKAANDGSKLRLIKDSCQDDYPEFSATTDGALAYLNKQWQDSYQEAMERFHPLHKDQQTSLLQANMGKQHRKSELSIPSRTSEDQATSEEGSQKRKRPSVLSFLRVNSWKKRQSINRQTSLSTNVYGNKSDPHNETVNLPERSKSDGAVQSVTGPVEDKIVFTHPFGDELTKPVTNDGKDDHSLHPVTSMISRRDQIDGFV</sequence>